<keyword evidence="3 4" id="KW-0998">Cell outer membrane</keyword>
<dbReference type="InterPro" id="IPR026592">
    <property type="entry name" value="BamE"/>
</dbReference>
<evidence type="ECO:0000256" key="2">
    <source>
        <dbReference type="ARBA" id="ARBA00023136"/>
    </source>
</evidence>
<evidence type="ECO:0000256" key="4">
    <source>
        <dbReference type="HAMAP-Rule" id="MF_00925"/>
    </source>
</evidence>
<dbReference type="AlphaFoldDB" id="A0A0B4XRB1"/>
<comment type="similarity">
    <text evidence="4">Belongs to the BamE family.</text>
</comment>
<dbReference type="Pfam" id="PF04355">
    <property type="entry name" value="BamE"/>
    <property type="match status" value="1"/>
</dbReference>
<keyword evidence="8" id="KW-1185">Reference proteome</keyword>
<dbReference type="EMBL" id="CP004387">
    <property type="protein sequence ID" value="AJD49736.1"/>
    <property type="molecule type" value="Genomic_DNA"/>
</dbReference>
<organism evidence="7 8">
    <name type="scientific">Isoalcanivorax pacificus W11-5</name>
    <dbReference type="NCBI Taxonomy" id="391936"/>
    <lineage>
        <taxon>Bacteria</taxon>
        <taxon>Pseudomonadati</taxon>
        <taxon>Pseudomonadota</taxon>
        <taxon>Gammaproteobacteria</taxon>
        <taxon>Oceanospirillales</taxon>
        <taxon>Alcanivoracaceae</taxon>
        <taxon>Isoalcanivorax</taxon>
    </lineage>
</organism>
<feature type="region of interest" description="Disordered" evidence="5">
    <location>
        <begin position="111"/>
        <end position="148"/>
    </location>
</feature>
<dbReference type="HAMAP" id="MF_00925">
    <property type="entry name" value="OM_assembly_BamE"/>
    <property type="match status" value="1"/>
</dbReference>
<dbReference type="GO" id="GO:1990063">
    <property type="term" value="C:Bam protein complex"/>
    <property type="evidence" value="ECO:0007669"/>
    <property type="project" value="TreeGrafter"/>
</dbReference>
<keyword evidence="2 4" id="KW-0472">Membrane</keyword>
<dbReference type="GO" id="GO:0043165">
    <property type="term" value="P:Gram-negative-bacterium-type cell outer membrane assembly"/>
    <property type="evidence" value="ECO:0007669"/>
    <property type="project" value="UniProtKB-UniRule"/>
</dbReference>
<name>A0A0B4XRB1_9GAMM</name>
<reference evidence="7 8" key="1">
    <citation type="journal article" date="2012" name="J. Bacteriol.">
        <title>Genome sequence of an alkane-degrading bacterium, Alcanivorax pacificus type strain W11-5, isolated from deep sea sediment.</title>
        <authorList>
            <person name="Lai Q."/>
            <person name="Shao Z."/>
        </authorList>
    </citation>
    <scope>NUCLEOTIDE SEQUENCE [LARGE SCALE GENOMIC DNA]</scope>
    <source>
        <strain evidence="7 8">W11-5</strain>
    </source>
</reference>
<dbReference type="PANTHER" id="PTHR37482:SF1">
    <property type="entry name" value="OUTER MEMBRANE PROTEIN ASSEMBLY FACTOR BAME"/>
    <property type="match status" value="1"/>
</dbReference>
<dbReference type="KEGG" id="apac:S7S_16620"/>
<proteinExistence type="inferred from homology"/>
<dbReference type="Proteomes" id="UP000006764">
    <property type="component" value="Chromosome"/>
</dbReference>
<evidence type="ECO:0000256" key="3">
    <source>
        <dbReference type="ARBA" id="ARBA00023237"/>
    </source>
</evidence>
<dbReference type="Gene3D" id="3.30.1450.10">
    <property type="match status" value="1"/>
</dbReference>
<feature type="compositionally biased region" description="Low complexity" evidence="5">
    <location>
        <begin position="129"/>
        <end position="139"/>
    </location>
</feature>
<keyword evidence="7" id="KW-0449">Lipoprotein</keyword>
<evidence type="ECO:0000259" key="6">
    <source>
        <dbReference type="Pfam" id="PF04355"/>
    </source>
</evidence>
<evidence type="ECO:0000313" key="8">
    <source>
        <dbReference type="Proteomes" id="UP000006764"/>
    </source>
</evidence>
<evidence type="ECO:0000313" key="7">
    <source>
        <dbReference type="EMBL" id="AJD49736.1"/>
    </source>
</evidence>
<protein>
    <recommendedName>
        <fullName evidence="4">Outer membrane protein assembly factor BamE</fullName>
    </recommendedName>
</protein>
<feature type="domain" description="Outer membrane protein assembly factor BamE" evidence="6">
    <location>
        <begin position="27"/>
        <end position="90"/>
    </location>
</feature>
<gene>
    <name evidence="4" type="primary">bamE</name>
    <name evidence="7" type="ORF">S7S_16620</name>
</gene>
<comment type="subcellular location">
    <subcellularLocation>
        <location evidence="4">Cell outer membrane</location>
    </subcellularLocation>
</comment>
<comment type="subunit">
    <text evidence="4">Part of the Bam complex.</text>
</comment>
<sequence length="148" mass="16641">MLVLALVISGCSALRFPGVYRIDIPQGNFVTEDMLGQLEPGMTPDQVRYVLGQPTLIDPFTPDAWFYPMVYQPGRGKKVEQRIVVHFDNGVYAWHEGEVIEDFRRKVTGQQDLELQERLRQQERERDSAPGAPASAEPGVNEPGVPSM</sequence>
<feature type="compositionally biased region" description="Basic and acidic residues" evidence="5">
    <location>
        <begin position="115"/>
        <end position="128"/>
    </location>
</feature>
<comment type="function">
    <text evidence="4">Part of the outer membrane protein assembly complex, which is involved in assembly and insertion of beta-barrel proteins into the outer membrane.</text>
</comment>
<keyword evidence="1 4" id="KW-0732">Signal</keyword>
<accession>A0A0B4XRB1</accession>
<dbReference type="GO" id="GO:0051205">
    <property type="term" value="P:protein insertion into membrane"/>
    <property type="evidence" value="ECO:0007669"/>
    <property type="project" value="UniProtKB-UniRule"/>
</dbReference>
<dbReference type="STRING" id="391936.S7S_16620"/>
<dbReference type="GO" id="GO:0030674">
    <property type="term" value="F:protein-macromolecule adaptor activity"/>
    <property type="evidence" value="ECO:0007669"/>
    <property type="project" value="TreeGrafter"/>
</dbReference>
<dbReference type="InterPro" id="IPR007450">
    <property type="entry name" value="BamE_dom"/>
</dbReference>
<dbReference type="InterPro" id="IPR037873">
    <property type="entry name" value="BamE-like"/>
</dbReference>
<dbReference type="HOGENOM" id="CLU_083835_3_0_6"/>
<evidence type="ECO:0000256" key="1">
    <source>
        <dbReference type="ARBA" id="ARBA00022729"/>
    </source>
</evidence>
<evidence type="ECO:0000256" key="5">
    <source>
        <dbReference type="SAM" id="MobiDB-lite"/>
    </source>
</evidence>
<dbReference type="PANTHER" id="PTHR37482">
    <property type="entry name" value="OUTER MEMBRANE PROTEIN ASSEMBLY FACTOR BAME"/>
    <property type="match status" value="1"/>
</dbReference>